<comment type="caution">
    <text evidence="1">The sequence shown here is derived from an EMBL/GenBank/DDBJ whole genome shotgun (WGS) entry which is preliminary data.</text>
</comment>
<evidence type="ECO:0000313" key="2">
    <source>
        <dbReference type="Proteomes" id="UP000032142"/>
    </source>
</evidence>
<keyword evidence="2" id="KW-1185">Reference proteome</keyword>
<accession>A0A0B0NCS1</accession>
<gene>
    <name evidence="1" type="ORF">F383_36281</name>
</gene>
<protein>
    <submittedName>
        <fullName evidence="1">Uncharacterized protein</fullName>
    </submittedName>
</protein>
<reference evidence="2" key="1">
    <citation type="submission" date="2014-09" db="EMBL/GenBank/DDBJ databases">
        <authorList>
            <person name="Mudge J."/>
            <person name="Ramaraj T."/>
            <person name="Lindquist I.E."/>
            <person name="Bharti A.K."/>
            <person name="Sundararajan A."/>
            <person name="Cameron C.T."/>
            <person name="Woodward J.E."/>
            <person name="May G.D."/>
            <person name="Brubaker C."/>
            <person name="Broadhvest J."/>
            <person name="Wilkins T.A."/>
        </authorList>
    </citation>
    <scope>NUCLEOTIDE SEQUENCE</scope>
    <source>
        <strain evidence="2">cv. AKA8401</strain>
    </source>
</reference>
<dbReference type="EMBL" id="JRRC01511439">
    <property type="protein sequence ID" value="KHG08831.1"/>
    <property type="molecule type" value="Genomic_DNA"/>
</dbReference>
<proteinExistence type="predicted"/>
<dbReference type="Proteomes" id="UP000032142">
    <property type="component" value="Unassembled WGS sequence"/>
</dbReference>
<name>A0A0B0NCS1_GOSAR</name>
<dbReference type="AlphaFoldDB" id="A0A0B0NCS1"/>
<evidence type="ECO:0000313" key="1">
    <source>
        <dbReference type="EMBL" id="KHG08831.1"/>
    </source>
</evidence>
<organism evidence="1 2">
    <name type="scientific">Gossypium arboreum</name>
    <name type="common">Tree cotton</name>
    <name type="synonym">Gossypium nanking</name>
    <dbReference type="NCBI Taxonomy" id="29729"/>
    <lineage>
        <taxon>Eukaryota</taxon>
        <taxon>Viridiplantae</taxon>
        <taxon>Streptophyta</taxon>
        <taxon>Embryophyta</taxon>
        <taxon>Tracheophyta</taxon>
        <taxon>Spermatophyta</taxon>
        <taxon>Magnoliopsida</taxon>
        <taxon>eudicotyledons</taxon>
        <taxon>Gunneridae</taxon>
        <taxon>Pentapetalae</taxon>
        <taxon>rosids</taxon>
        <taxon>malvids</taxon>
        <taxon>Malvales</taxon>
        <taxon>Malvaceae</taxon>
        <taxon>Malvoideae</taxon>
        <taxon>Gossypium</taxon>
    </lineage>
</organism>
<sequence length="36" mass="4286">MCICLGAMFMNSIRPRYDVQKPRICHDIKFSMCDYV</sequence>